<dbReference type="Proteomes" id="UP000697472">
    <property type="component" value="Unassembled WGS sequence"/>
</dbReference>
<evidence type="ECO:0000256" key="1">
    <source>
        <dbReference type="ARBA" id="ARBA00004651"/>
    </source>
</evidence>
<evidence type="ECO:0000256" key="3">
    <source>
        <dbReference type="ARBA" id="ARBA00022475"/>
    </source>
</evidence>
<organism evidence="9 10">
    <name type="scientific">Streptococcus loxodontisalivarius</name>
    <dbReference type="NCBI Taxonomy" id="1349415"/>
    <lineage>
        <taxon>Bacteria</taxon>
        <taxon>Bacillati</taxon>
        <taxon>Bacillota</taxon>
        <taxon>Bacilli</taxon>
        <taxon>Lactobacillales</taxon>
        <taxon>Streptococcaceae</taxon>
        <taxon>Streptococcus</taxon>
    </lineage>
</organism>
<keyword evidence="7 8" id="KW-0472">Membrane</keyword>
<sequence>MKYVKDFLLVLVFALFLLLFDGQFGQFLTQLSGRDFIFVSHFLLYYLIYLYARGTDSNIITASFIIVFLIADLYYLNFIGIYLLALLFSLSLLHLVKKDYLKHSFYAGLTFFLVCFFFDFVSYGLALLFGLSRLSLFTFVTYSLAPSLLLNVVIYLVLLFVPKTAKK</sequence>
<protein>
    <submittedName>
        <fullName evidence="9">Rod shape-determining protein MreD</fullName>
    </submittedName>
</protein>
<feature type="transmembrane region" description="Helical" evidence="8">
    <location>
        <begin position="136"/>
        <end position="161"/>
    </location>
</feature>
<dbReference type="InterPro" id="IPR007227">
    <property type="entry name" value="Cell_shape_determining_MreD"/>
</dbReference>
<accession>A0ABS2PUN0</accession>
<comment type="similarity">
    <text evidence="2">Belongs to the MreD family.</text>
</comment>
<reference evidence="9 10" key="1">
    <citation type="submission" date="2021-01" db="EMBL/GenBank/DDBJ databases">
        <title>Genomic Encyclopedia of Type Strains, Phase IV (KMG-IV): sequencing the most valuable type-strain genomes for metagenomic binning, comparative biology and taxonomic classification.</title>
        <authorList>
            <person name="Goeker M."/>
        </authorList>
    </citation>
    <scope>NUCLEOTIDE SEQUENCE [LARGE SCALE GENOMIC DNA]</scope>
    <source>
        <strain evidence="9 10">DSM 27382</strain>
    </source>
</reference>
<keyword evidence="3" id="KW-1003">Cell membrane</keyword>
<evidence type="ECO:0000313" key="10">
    <source>
        <dbReference type="Proteomes" id="UP000697472"/>
    </source>
</evidence>
<feature type="transmembrane region" description="Helical" evidence="8">
    <location>
        <begin position="105"/>
        <end position="129"/>
    </location>
</feature>
<evidence type="ECO:0000313" key="9">
    <source>
        <dbReference type="EMBL" id="MBM7643773.1"/>
    </source>
</evidence>
<evidence type="ECO:0000256" key="8">
    <source>
        <dbReference type="SAM" id="Phobius"/>
    </source>
</evidence>
<keyword evidence="5" id="KW-0133">Cell shape</keyword>
<dbReference type="EMBL" id="JAFBEH010000079">
    <property type="protein sequence ID" value="MBM7643773.1"/>
    <property type="molecule type" value="Genomic_DNA"/>
</dbReference>
<evidence type="ECO:0000256" key="2">
    <source>
        <dbReference type="ARBA" id="ARBA00007776"/>
    </source>
</evidence>
<dbReference type="Pfam" id="PF04093">
    <property type="entry name" value="MreD"/>
    <property type="match status" value="1"/>
</dbReference>
<dbReference type="RefSeq" id="WP_205010607.1">
    <property type="nucleotide sequence ID" value="NZ_JAFBEH010000079.1"/>
</dbReference>
<comment type="subcellular location">
    <subcellularLocation>
        <location evidence="1">Cell membrane</location>
        <topology evidence="1">Multi-pass membrane protein</topology>
    </subcellularLocation>
</comment>
<evidence type="ECO:0000256" key="7">
    <source>
        <dbReference type="ARBA" id="ARBA00023136"/>
    </source>
</evidence>
<keyword evidence="10" id="KW-1185">Reference proteome</keyword>
<evidence type="ECO:0000256" key="4">
    <source>
        <dbReference type="ARBA" id="ARBA00022692"/>
    </source>
</evidence>
<feature type="transmembrane region" description="Helical" evidence="8">
    <location>
        <begin position="64"/>
        <end position="93"/>
    </location>
</feature>
<keyword evidence="4 8" id="KW-0812">Transmembrane</keyword>
<evidence type="ECO:0000256" key="6">
    <source>
        <dbReference type="ARBA" id="ARBA00022989"/>
    </source>
</evidence>
<evidence type="ECO:0000256" key="5">
    <source>
        <dbReference type="ARBA" id="ARBA00022960"/>
    </source>
</evidence>
<proteinExistence type="inferred from homology"/>
<comment type="caution">
    <text evidence="9">The sequence shown here is derived from an EMBL/GenBank/DDBJ whole genome shotgun (WGS) entry which is preliminary data.</text>
</comment>
<gene>
    <name evidence="9" type="ORF">JOC28_002088</name>
</gene>
<keyword evidence="6 8" id="KW-1133">Transmembrane helix</keyword>
<name>A0ABS2PUN0_9STRE</name>